<protein>
    <recommendedName>
        <fullName evidence="2">RNase H type-1 domain-containing protein</fullName>
    </recommendedName>
</protein>
<reference evidence="1" key="1">
    <citation type="submission" date="2018-02" db="EMBL/GenBank/DDBJ databases">
        <authorList>
            <person name="Cohen D.B."/>
            <person name="Kent A.D."/>
        </authorList>
    </citation>
    <scope>NUCLEOTIDE SEQUENCE</scope>
</reference>
<dbReference type="EMBL" id="OIVN01006157">
    <property type="protein sequence ID" value="SPD26459.1"/>
    <property type="molecule type" value="Genomic_DNA"/>
</dbReference>
<dbReference type="AlphaFoldDB" id="A0A2N9IQN5"/>
<proteinExistence type="predicted"/>
<evidence type="ECO:0008006" key="2">
    <source>
        <dbReference type="Google" id="ProtNLM"/>
    </source>
</evidence>
<name>A0A2N9IQN5_FAGSY</name>
<accession>A0A2N9IQN5</accession>
<organism evidence="1">
    <name type="scientific">Fagus sylvatica</name>
    <name type="common">Beechnut</name>
    <dbReference type="NCBI Taxonomy" id="28930"/>
    <lineage>
        <taxon>Eukaryota</taxon>
        <taxon>Viridiplantae</taxon>
        <taxon>Streptophyta</taxon>
        <taxon>Embryophyta</taxon>
        <taxon>Tracheophyta</taxon>
        <taxon>Spermatophyta</taxon>
        <taxon>Magnoliopsida</taxon>
        <taxon>eudicotyledons</taxon>
        <taxon>Gunneridae</taxon>
        <taxon>Pentapetalae</taxon>
        <taxon>rosids</taxon>
        <taxon>fabids</taxon>
        <taxon>Fagales</taxon>
        <taxon>Fagaceae</taxon>
        <taxon>Fagus</taxon>
    </lineage>
</organism>
<gene>
    <name evidence="1" type="ORF">FSB_LOCUS54341</name>
</gene>
<sequence length="109" mass="12150">MEYFWRHRNELAHGTSVDNSISLLRKAEDLVFSFEAATKATEPCNPPLIVDRSPSRWSPPLHFFKLNFSVLLDKSHGTIGLGCLVRDHLGRVAAACSEPVPQPLNPTLL</sequence>
<evidence type="ECO:0000313" key="1">
    <source>
        <dbReference type="EMBL" id="SPD26459.1"/>
    </source>
</evidence>